<sequence length="128" mass="13823">MSDWEEEDGDCAASQNVGSATAIPEWRFQGGDPSRGNTFGLRREGRFSASRGERGDFSGEYRNRRGGGNDLPSVERRGPGQRSHGNENSDSSPPVTLSVETALIGRIIGRGGSKIRELEETSGARIKL</sequence>
<accession>A0AAV6S2P4</accession>
<dbReference type="PROSITE" id="PS50084">
    <property type="entry name" value="KH_TYPE_1"/>
    <property type="match status" value="1"/>
</dbReference>
<comment type="caution">
    <text evidence="4">The sequence shown here is derived from an EMBL/GenBank/DDBJ whole genome shotgun (WGS) entry which is preliminary data.</text>
</comment>
<dbReference type="EMBL" id="JAGKHQ010000007">
    <property type="protein sequence ID" value="KAG7512021.1"/>
    <property type="molecule type" value="Genomic_DNA"/>
</dbReference>
<organism evidence="4 5">
    <name type="scientific">Solea senegalensis</name>
    <name type="common">Senegalese sole</name>
    <dbReference type="NCBI Taxonomy" id="28829"/>
    <lineage>
        <taxon>Eukaryota</taxon>
        <taxon>Metazoa</taxon>
        <taxon>Chordata</taxon>
        <taxon>Craniata</taxon>
        <taxon>Vertebrata</taxon>
        <taxon>Euteleostomi</taxon>
        <taxon>Actinopterygii</taxon>
        <taxon>Neopterygii</taxon>
        <taxon>Teleostei</taxon>
        <taxon>Neoteleostei</taxon>
        <taxon>Acanthomorphata</taxon>
        <taxon>Carangaria</taxon>
        <taxon>Pleuronectiformes</taxon>
        <taxon>Pleuronectoidei</taxon>
        <taxon>Soleidae</taxon>
        <taxon>Solea</taxon>
    </lineage>
</organism>
<dbReference type="GO" id="GO:0004386">
    <property type="term" value="F:helicase activity"/>
    <property type="evidence" value="ECO:0007669"/>
    <property type="project" value="UniProtKB-KW"/>
</dbReference>
<feature type="compositionally biased region" description="Basic and acidic residues" evidence="2">
    <location>
        <begin position="41"/>
        <end position="63"/>
    </location>
</feature>
<evidence type="ECO:0000256" key="1">
    <source>
        <dbReference type="PROSITE-ProRule" id="PRU00117"/>
    </source>
</evidence>
<keyword evidence="4" id="KW-0547">Nucleotide-binding</keyword>
<feature type="region of interest" description="Disordered" evidence="2">
    <location>
        <begin position="1"/>
        <end position="97"/>
    </location>
</feature>
<dbReference type="InterPro" id="IPR004088">
    <property type="entry name" value="KH_dom_type_1"/>
</dbReference>
<evidence type="ECO:0000313" key="4">
    <source>
        <dbReference type="EMBL" id="KAG7512021.1"/>
    </source>
</evidence>
<evidence type="ECO:0000313" key="5">
    <source>
        <dbReference type="Proteomes" id="UP000693946"/>
    </source>
</evidence>
<gene>
    <name evidence="4" type="ORF">JOB18_017290</name>
</gene>
<name>A0AAV6S2P4_SOLSE</name>
<dbReference type="Pfam" id="PF00013">
    <property type="entry name" value="KH_1"/>
    <property type="match status" value="1"/>
</dbReference>
<keyword evidence="4" id="KW-0347">Helicase</keyword>
<feature type="domain" description="K Homology" evidence="3">
    <location>
        <begin position="95"/>
        <end position="127"/>
    </location>
</feature>
<keyword evidence="4" id="KW-0067">ATP-binding</keyword>
<dbReference type="AlphaFoldDB" id="A0AAV6S2P4"/>
<reference evidence="4 5" key="1">
    <citation type="journal article" date="2021" name="Sci. Rep.">
        <title>Chromosome anchoring in Senegalese sole (Solea senegalensis) reveals sex-associated markers and genome rearrangements in flatfish.</title>
        <authorList>
            <person name="Guerrero-Cozar I."/>
            <person name="Gomez-Garrido J."/>
            <person name="Berbel C."/>
            <person name="Martinez-Blanch J.F."/>
            <person name="Alioto T."/>
            <person name="Claros M.G."/>
            <person name="Gagnaire P.A."/>
            <person name="Manchado M."/>
        </authorList>
    </citation>
    <scope>NUCLEOTIDE SEQUENCE [LARGE SCALE GENOMIC DNA]</scope>
    <source>
        <strain evidence="4">Sse05_10M</strain>
    </source>
</reference>
<keyword evidence="1" id="KW-0694">RNA-binding</keyword>
<feature type="compositionally biased region" description="Polar residues" evidence="2">
    <location>
        <begin position="86"/>
        <end position="97"/>
    </location>
</feature>
<dbReference type="Proteomes" id="UP000693946">
    <property type="component" value="Linkage Group LG15"/>
</dbReference>
<keyword evidence="5" id="KW-1185">Reference proteome</keyword>
<keyword evidence="4" id="KW-0378">Hydrolase</keyword>
<evidence type="ECO:0000259" key="3">
    <source>
        <dbReference type="Pfam" id="PF00013"/>
    </source>
</evidence>
<protein>
    <submittedName>
        <fullName evidence="4">ATP-dependent RNA helicase DDX43</fullName>
    </submittedName>
</protein>
<feature type="compositionally biased region" description="Acidic residues" evidence="2">
    <location>
        <begin position="1"/>
        <end position="10"/>
    </location>
</feature>
<proteinExistence type="predicted"/>
<dbReference type="GO" id="GO:0003723">
    <property type="term" value="F:RNA binding"/>
    <property type="evidence" value="ECO:0007669"/>
    <property type="project" value="UniProtKB-UniRule"/>
</dbReference>
<evidence type="ECO:0000256" key="2">
    <source>
        <dbReference type="SAM" id="MobiDB-lite"/>
    </source>
</evidence>